<dbReference type="EMBL" id="JAATJH010000001">
    <property type="protein sequence ID" value="NJC24525.1"/>
    <property type="molecule type" value="Genomic_DNA"/>
</dbReference>
<reference evidence="2 3" key="1">
    <citation type="submission" date="2020-03" db="EMBL/GenBank/DDBJ databases">
        <title>Genomic Encyclopedia of Type Strains, Phase IV (KMG-IV): sequencing the most valuable type-strain genomes for metagenomic binning, comparative biology and taxonomic classification.</title>
        <authorList>
            <person name="Goeker M."/>
        </authorList>
    </citation>
    <scope>NUCLEOTIDE SEQUENCE [LARGE SCALE GENOMIC DNA]</scope>
    <source>
        <strain evidence="2 3">DSM 105096</strain>
    </source>
</reference>
<dbReference type="RefSeq" id="WP_168035350.1">
    <property type="nucleotide sequence ID" value="NZ_JAATJH010000001.1"/>
</dbReference>
<dbReference type="Proteomes" id="UP000770785">
    <property type="component" value="Unassembled WGS sequence"/>
</dbReference>
<dbReference type="Pfam" id="PF13546">
    <property type="entry name" value="DDE_5"/>
    <property type="match status" value="1"/>
</dbReference>
<comment type="caution">
    <text evidence="2">The sequence shown here is derived from an EMBL/GenBank/DDBJ whole genome shotgun (WGS) entry which is preliminary data.</text>
</comment>
<evidence type="ECO:0000313" key="2">
    <source>
        <dbReference type="EMBL" id="NJC24525.1"/>
    </source>
</evidence>
<feature type="domain" description="Transposase IS701-like DDE" evidence="1">
    <location>
        <begin position="31"/>
        <end position="233"/>
    </location>
</feature>
<dbReference type="InterPro" id="IPR012337">
    <property type="entry name" value="RNaseH-like_sf"/>
</dbReference>
<keyword evidence="3" id="KW-1185">Reference proteome</keyword>
<organism evidence="2 3">
    <name type="scientific">Neolewinella antarctica</name>
    <dbReference type="NCBI Taxonomy" id="442734"/>
    <lineage>
        <taxon>Bacteria</taxon>
        <taxon>Pseudomonadati</taxon>
        <taxon>Bacteroidota</taxon>
        <taxon>Saprospiria</taxon>
        <taxon>Saprospirales</taxon>
        <taxon>Lewinellaceae</taxon>
        <taxon>Neolewinella</taxon>
    </lineage>
</organism>
<protein>
    <recommendedName>
        <fullName evidence="1">Transposase IS701-like DDE domain-containing protein</fullName>
    </recommendedName>
</protein>
<sequence>MTRLTKVTALAASILQQMPQIGKWQRKFLLLLFPLWLSIRGRHNFANLARYSVYGEGAFRHNFAKPFDWLTFNRLLCLRSLGPDRILAFDPSYLPKSGHYTEGVAKFWSGSARQVRPGLEISSIAAVDLADSTALHLEAFQTLPRGEGQTLLDYYAEGILSRQRQLKLISSYLVADAYFSKQPFVDKLTKAGFKLVSRLRCDARMRYLYQGTPTGKRGRPQKYDGRVNPRELRQDVFQLCGKDEDQRWIAYSAVVNIPSWKRSARVVIIHQLDEKGRITGHRTLVSSDTELAGTRLLIMYPARFHQEFLFRDAKQDLGLGLGLEHGQAYTADKIDFHINASLTVGSLAKISHHIEQEEHRSTPFSIADIKTEYVNEHQALRIISMFGISLNSPLIAQAMPKIRNYGKRRA</sequence>
<gene>
    <name evidence="2" type="ORF">GGR27_000006</name>
</gene>
<proteinExistence type="predicted"/>
<dbReference type="InterPro" id="IPR038721">
    <property type="entry name" value="IS701-like_DDE_dom"/>
</dbReference>
<dbReference type="SUPFAM" id="SSF53098">
    <property type="entry name" value="Ribonuclease H-like"/>
    <property type="match status" value="1"/>
</dbReference>
<name>A0ABX0X5P9_9BACT</name>
<accession>A0ABX0X5P9</accession>
<evidence type="ECO:0000313" key="3">
    <source>
        <dbReference type="Proteomes" id="UP000770785"/>
    </source>
</evidence>
<evidence type="ECO:0000259" key="1">
    <source>
        <dbReference type="Pfam" id="PF13546"/>
    </source>
</evidence>